<dbReference type="OMA" id="LLHEMNY"/>
<dbReference type="GO" id="GO:0005634">
    <property type="term" value="C:nucleus"/>
    <property type="evidence" value="ECO:0007669"/>
    <property type="project" value="TreeGrafter"/>
</dbReference>
<feature type="region of interest" description="Disordered" evidence="4">
    <location>
        <begin position="1291"/>
        <end position="1352"/>
    </location>
</feature>
<dbReference type="SMART" id="SM00490">
    <property type="entry name" value="HELICc"/>
    <property type="match status" value="1"/>
</dbReference>
<reference evidence="6 7" key="1">
    <citation type="journal article" date="2012" name="Science">
        <title>The Paleozoic origin of enzymatic lignin decomposition reconstructed from 31 fungal genomes.</title>
        <authorList>
            <person name="Floudas D."/>
            <person name="Binder M."/>
            <person name="Riley R."/>
            <person name="Barry K."/>
            <person name="Blanchette R.A."/>
            <person name="Henrissat B."/>
            <person name="Martinez A.T."/>
            <person name="Otillar R."/>
            <person name="Spatafora J.W."/>
            <person name="Yadav J.S."/>
            <person name="Aerts A."/>
            <person name="Benoit I."/>
            <person name="Boyd A."/>
            <person name="Carlson A."/>
            <person name="Copeland A."/>
            <person name="Coutinho P.M."/>
            <person name="de Vries R.P."/>
            <person name="Ferreira P."/>
            <person name="Findley K."/>
            <person name="Foster B."/>
            <person name="Gaskell J."/>
            <person name="Glotzer D."/>
            <person name="Gorecki P."/>
            <person name="Heitman J."/>
            <person name="Hesse C."/>
            <person name="Hori C."/>
            <person name="Igarashi K."/>
            <person name="Jurgens J.A."/>
            <person name="Kallen N."/>
            <person name="Kersten P."/>
            <person name="Kohler A."/>
            <person name="Kuees U."/>
            <person name="Kumar T.K.A."/>
            <person name="Kuo A."/>
            <person name="LaButti K."/>
            <person name="Larrondo L.F."/>
            <person name="Lindquist E."/>
            <person name="Ling A."/>
            <person name="Lombard V."/>
            <person name="Lucas S."/>
            <person name="Lundell T."/>
            <person name="Martin R."/>
            <person name="McLaughlin D.J."/>
            <person name="Morgenstern I."/>
            <person name="Morin E."/>
            <person name="Murat C."/>
            <person name="Nagy L.G."/>
            <person name="Nolan M."/>
            <person name="Ohm R.A."/>
            <person name="Patyshakuliyeva A."/>
            <person name="Rokas A."/>
            <person name="Ruiz-Duenas F.J."/>
            <person name="Sabat G."/>
            <person name="Salamov A."/>
            <person name="Samejima M."/>
            <person name="Schmutz J."/>
            <person name="Slot J.C."/>
            <person name="St John F."/>
            <person name="Stenlid J."/>
            <person name="Sun H."/>
            <person name="Sun S."/>
            <person name="Syed K."/>
            <person name="Tsang A."/>
            <person name="Wiebenga A."/>
            <person name="Young D."/>
            <person name="Pisabarro A."/>
            <person name="Eastwood D.C."/>
            <person name="Martin F."/>
            <person name="Cullen D."/>
            <person name="Grigoriev I.V."/>
            <person name="Hibbett D.S."/>
        </authorList>
    </citation>
    <scope>NUCLEOTIDE SEQUENCE [LARGE SCALE GENOMIC DNA]</scope>
    <source>
        <strain evidence="6 7">DJM-731 SS1</strain>
    </source>
</reference>
<keyword evidence="1" id="KW-0547">Nucleotide-binding</keyword>
<dbReference type="Proteomes" id="UP000030653">
    <property type="component" value="Unassembled WGS sequence"/>
</dbReference>
<dbReference type="SMART" id="SM00487">
    <property type="entry name" value="DEXDc"/>
    <property type="match status" value="1"/>
</dbReference>
<proteinExistence type="predicted"/>
<evidence type="ECO:0000256" key="2">
    <source>
        <dbReference type="ARBA" id="ARBA00022801"/>
    </source>
</evidence>
<evidence type="ECO:0000313" key="6">
    <source>
        <dbReference type="EMBL" id="EJU00702.1"/>
    </source>
</evidence>
<feature type="compositionally biased region" description="Basic and acidic residues" evidence="4">
    <location>
        <begin position="1339"/>
        <end position="1348"/>
    </location>
</feature>
<dbReference type="InterPro" id="IPR050628">
    <property type="entry name" value="SNF2_RAD54_helicase_TF"/>
</dbReference>
<dbReference type="InterPro" id="IPR014001">
    <property type="entry name" value="Helicase_ATP-bd"/>
</dbReference>
<evidence type="ECO:0000313" key="7">
    <source>
        <dbReference type="Proteomes" id="UP000030653"/>
    </source>
</evidence>
<dbReference type="Pfam" id="PF00176">
    <property type="entry name" value="SNF2-rel_dom"/>
    <property type="match status" value="1"/>
</dbReference>
<feature type="region of interest" description="Disordered" evidence="4">
    <location>
        <begin position="875"/>
        <end position="932"/>
    </location>
</feature>
<keyword evidence="7" id="KW-1185">Reference proteome</keyword>
<evidence type="ECO:0000256" key="1">
    <source>
        <dbReference type="ARBA" id="ARBA00022741"/>
    </source>
</evidence>
<dbReference type="GO" id="GO:0005524">
    <property type="term" value="F:ATP binding"/>
    <property type="evidence" value="ECO:0007669"/>
    <property type="project" value="UniProtKB-KW"/>
</dbReference>
<organism evidence="6 7">
    <name type="scientific">Dacryopinax primogenitus (strain DJM 731)</name>
    <name type="common">Brown rot fungus</name>
    <dbReference type="NCBI Taxonomy" id="1858805"/>
    <lineage>
        <taxon>Eukaryota</taxon>
        <taxon>Fungi</taxon>
        <taxon>Dikarya</taxon>
        <taxon>Basidiomycota</taxon>
        <taxon>Agaricomycotina</taxon>
        <taxon>Dacrymycetes</taxon>
        <taxon>Dacrymycetales</taxon>
        <taxon>Dacrymycetaceae</taxon>
        <taxon>Dacryopinax</taxon>
    </lineage>
</organism>
<dbReference type="RefSeq" id="XP_040627599.1">
    <property type="nucleotide sequence ID" value="XM_040767485.1"/>
</dbReference>
<feature type="compositionally biased region" description="Polar residues" evidence="4">
    <location>
        <begin position="1297"/>
        <end position="1310"/>
    </location>
</feature>
<keyword evidence="3" id="KW-0067">ATP-binding</keyword>
<dbReference type="InterPro" id="IPR049730">
    <property type="entry name" value="SNF2/RAD54-like_C"/>
</dbReference>
<dbReference type="InterPro" id="IPR001650">
    <property type="entry name" value="Helicase_C-like"/>
</dbReference>
<dbReference type="Pfam" id="PF00271">
    <property type="entry name" value="Helicase_C"/>
    <property type="match status" value="1"/>
</dbReference>
<dbReference type="InterPro" id="IPR038718">
    <property type="entry name" value="SNF2-like_sf"/>
</dbReference>
<feature type="region of interest" description="Disordered" evidence="4">
    <location>
        <begin position="1163"/>
        <end position="1184"/>
    </location>
</feature>
<dbReference type="CDD" id="cd18793">
    <property type="entry name" value="SF2_C_SNF"/>
    <property type="match status" value="1"/>
</dbReference>
<dbReference type="HOGENOM" id="CLU_003233_0_1_1"/>
<accession>M5G4G2</accession>
<dbReference type="PANTHER" id="PTHR45626:SF51">
    <property type="entry name" value="SNF2-RELATED DOMAIN-CONTAINING PROTEIN"/>
    <property type="match status" value="1"/>
</dbReference>
<gene>
    <name evidence="6" type="ORF">DACRYDRAFT_100756</name>
</gene>
<dbReference type="PANTHER" id="PTHR45626">
    <property type="entry name" value="TRANSCRIPTION TERMINATION FACTOR 2-RELATED"/>
    <property type="match status" value="1"/>
</dbReference>
<keyword evidence="2" id="KW-0378">Hydrolase</keyword>
<dbReference type="OrthoDB" id="2801544at2759"/>
<dbReference type="GeneID" id="63682547"/>
<feature type="domain" description="Helicase C-terminal" evidence="5">
    <location>
        <begin position="975"/>
        <end position="1130"/>
    </location>
</feature>
<name>M5G4G2_DACPD</name>
<dbReference type="InterPro" id="IPR027417">
    <property type="entry name" value="P-loop_NTPase"/>
</dbReference>
<dbReference type="GO" id="GO:0006281">
    <property type="term" value="P:DNA repair"/>
    <property type="evidence" value="ECO:0007669"/>
    <property type="project" value="TreeGrafter"/>
</dbReference>
<dbReference type="SUPFAM" id="SSF52540">
    <property type="entry name" value="P-loop containing nucleoside triphosphate hydrolases"/>
    <property type="match status" value="2"/>
</dbReference>
<dbReference type="PROSITE" id="PS51194">
    <property type="entry name" value="HELICASE_CTER"/>
    <property type="match status" value="1"/>
</dbReference>
<dbReference type="InterPro" id="IPR000330">
    <property type="entry name" value="SNF2_N"/>
</dbReference>
<evidence type="ECO:0000259" key="5">
    <source>
        <dbReference type="PROSITE" id="PS51194"/>
    </source>
</evidence>
<dbReference type="Gene3D" id="3.40.50.300">
    <property type="entry name" value="P-loop containing nucleotide triphosphate hydrolases"/>
    <property type="match status" value="1"/>
</dbReference>
<dbReference type="GO" id="GO:0016787">
    <property type="term" value="F:hydrolase activity"/>
    <property type="evidence" value="ECO:0007669"/>
    <property type="project" value="UniProtKB-KW"/>
</dbReference>
<feature type="region of interest" description="Disordered" evidence="4">
    <location>
        <begin position="1199"/>
        <end position="1219"/>
    </location>
</feature>
<dbReference type="EMBL" id="JH795866">
    <property type="protein sequence ID" value="EJU00702.1"/>
    <property type="molecule type" value="Genomic_DNA"/>
</dbReference>
<dbReference type="GO" id="GO:0008094">
    <property type="term" value="F:ATP-dependent activity, acting on DNA"/>
    <property type="evidence" value="ECO:0007669"/>
    <property type="project" value="TreeGrafter"/>
</dbReference>
<protein>
    <recommendedName>
        <fullName evidence="5">Helicase C-terminal domain-containing protein</fullName>
    </recommendedName>
</protein>
<sequence>MTPDSCQPPTESFAAGVIILSPQSLPADVPYDHWLSLPEPLLDFVFAALEEQDVLNSIFDLCLAGFARASIRGRRIETPIGIVSRLYIRLYLFPVSLEQSKNLLHHYHLLDMRERPRKLKPAVAISLALSWTSRDAMAWQCLGSGHYAKETLFFEQHSDNRSLSEVFQDLPSPVLPSPRPFKNESDRLLCEAMTWSAPPGMRSILFPYQRRTVWKLLQQELQPGTWADPRYVRIESLDDERPWYISADTCEVRSDTDVTYDRVKGGILCEEMGSGKTCMCIALCLATKGRMASPPNTPQASRVLTKDSMTWPGGEENLPYHNLDSGRDPSENEVIPNITFPSLRQIAQFVSYTSSPHSEHTIARMHTWAEARHVEHLKQVTCRFEEEREEVEQKKPGSTLPFYLETESEGKRRATREASKTLRPAIRIYLSSLTLILVPSMIFQQWNAEILKHCSDGALRVLSVPSRPVQDLSPAETLAFQYDVILMTHERFSAEGTPTSGRRSPLLDIRLQRLIIDEGHVANAENSRLKDFGLRLNVESRWIVTGTPTKNIKGLKMGSHRKKKKNEVPNGVDVVNSRLELLLSDSASNRPLSAWSRAHDGDDLKKLGNMFGFLMVPPFVGLDAAWGHVVSRPLLNPQGPEFGAMQRLLRCLEGVMVRHRAEDIEKDVPLPDLTQEMVVLDMTEHCAMTHNALLAQIAINAIDSERKDQDYLFHPKNRGSLGLVIENLSQSLFWHTDNETDYNERVRTAVKSLATAHTRGAPAEDIELIERSIGYLSRARDNEEWCSVMERMWVPFAVSDLPVEMRTWVRSTPLIRPDGICLIEPERISHIRGFAGLDQRKIVENNLNELAGLGSVYNIFDTELWNYVENMKEFRQGRQKNKSHTSSSSTSRDDDGMAVMAVQTASPSTVNGSPSTPKKKGRGKKEPPAPVLIDPRFESFRTSYPREIYNAAFPLGAPMTETTIGPSLSNKVNYILSDVLKCCTQEKVVIFSSSSLSLSHLAEAFELYRIRFLHFSNTLSVKDRENTIKTFETSDIYRVLLMELKHGARGLNLVSASRVYFCEPVWRADEESQAIKRCHRIGQTRPVTVKTLVTRGTAEEEAIRIRNAHHEQTRQMQDDRSIKHFIEYPQFVTGRTQEWPLLNTSLLRVQTDEEDGTILQHTSSPLQVSPERAKKRVRTEEDQAQARDNIELDIVPSRKPKKGRFHMTSPPSDGDIPLPATPNVRFVERSLPTPPESPYSTSPASRRAFLAEGDVDPVPPAALRSPLRLKIKVSRTRLPSTSAAIAAAAIPVPPPTGLSNSTGSSQSASPPVTPADRLAESSVPLKSAMKQPGMEGSEYVERSPKGTRFDLPGIVTLEEIDIEDDQLMED</sequence>
<dbReference type="STRING" id="1858805.M5G4G2"/>
<evidence type="ECO:0000256" key="3">
    <source>
        <dbReference type="ARBA" id="ARBA00022840"/>
    </source>
</evidence>
<evidence type="ECO:0000256" key="4">
    <source>
        <dbReference type="SAM" id="MobiDB-lite"/>
    </source>
</evidence>
<dbReference type="Gene3D" id="3.40.50.10810">
    <property type="entry name" value="Tandem AAA-ATPase domain"/>
    <property type="match status" value="1"/>
</dbReference>